<evidence type="ECO:0000313" key="3">
    <source>
        <dbReference type="EMBL" id="QKV54305.1"/>
    </source>
</evidence>
<dbReference type="Pfam" id="PF00561">
    <property type="entry name" value="Abhydrolase_1"/>
    <property type="match status" value="1"/>
</dbReference>
<keyword evidence="4" id="KW-1185">Reference proteome</keyword>
<keyword evidence="1 3" id="KW-0378">Hydrolase</keyword>
<dbReference type="EMBL" id="CP054840">
    <property type="protein sequence ID" value="QKV54305.1"/>
    <property type="molecule type" value="Genomic_DNA"/>
</dbReference>
<dbReference type="InterPro" id="IPR000073">
    <property type="entry name" value="AB_hydrolase_1"/>
</dbReference>
<name>A0A6N1X8V4_9BURK</name>
<dbReference type="PANTHER" id="PTHR43329">
    <property type="entry name" value="EPOXIDE HYDROLASE"/>
    <property type="match status" value="1"/>
</dbReference>
<dbReference type="PRINTS" id="PR00111">
    <property type="entry name" value="ABHYDROLASE"/>
</dbReference>
<sequence length="310" mass="34532">MIQTCDHVLPHGITLRCRAAGTPGRPVLMFLHGFPEGAFIWDELLTHFAAPENGGFRCVAPNLRGYGGSSSPAEVTAYHARHLVEDIRALIEAESPQAPLACLVAHDWGGAVAWSVASQHPEGMQRLMILNAPHAGAFLRELREHAEQRQASDYMRFLRRADAPVLLAEHGWRRALGFFAQADGQLPAWLTPALQQRYREHWALGMQGPCHYYGASPLFPPAPGAPDHLATLQLPASALRVEVPTLMLWGMNDPALRPGLLEGLEEWVPRLQIQHLRNTSHWVVHERPARVIDELEHFVQQQFSSEDLTA</sequence>
<dbReference type="Gene3D" id="3.40.50.1820">
    <property type="entry name" value="alpha/beta hydrolase"/>
    <property type="match status" value="1"/>
</dbReference>
<dbReference type="InterPro" id="IPR000639">
    <property type="entry name" value="Epox_hydrolase-like"/>
</dbReference>
<accession>A0A6N1X8V4</accession>
<dbReference type="AlphaFoldDB" id="A0A6N1X8V4"/>
<dbReference type="Proteomes" id="UP000509579">
    <property type="component" value="Chromosome"/>
</dbReference>
<feature type="domain" description="AB hydrolase-1" evidence="2">
    <location>
        <begin position="26"/>
        <end position="288"/>
    </location>
</feature>
<protein>
    <submittedName>
        <fullName evidence="3">Alpha/beta hydrolase</fullName>
    </submittedName>
</protein>
<dbReference type="PRINTS" id="PR00412">
    <property type="entry name" value="EPOXHYDRLASE"/>
</dbReference>
<proteinExistence type="predicted"/>
<evidence type="ECO:0000313" key="4">
    <source>
        <dbReference type="Proteomes" id="UP000509579"/>
    </source>
</evidence>
<dbReference type="RefSeq" id="WP_175505105.1">
    <property type="nucleotide sequence ID" value="NZ_CAURQT010000005.1"/>
</dbReference>
<dbReference type="GO" id="GO:0016787">
    <property type="term" value="F:hydrolase activity"/>
    <property type="evidence" value="ECO:0007669"/>
    <property type="project" value="UniProtKB-KW"/>
</dbReference>
<evidence type="ECO:0000259" key="2">
    <source>
        <dbReference type="Pfam" id="PF00561"/>
    </source>
</evidence>
<organism evidence="3 4">
    <name type="scientific">Comamonas antarctica</name>
    <dbReference type="NCBI Taxonomy" id="2743470"/>
    <lineage>
        <taxon>Bacteria</taxon>
        <taxon>Pseudomonadati</taxon>
        <taxon>Pseudomonadota</taxon>
        <taxon>Betaproteobacteria</taxon>
        <taxon>Burkholderiales</taxon>
        <taxon>Comamonadaceae</taxon>
        <taxon>Comamonas</taxon>
    </lineage>
</organism>
<dbReference type="KEGG" id="aant:HUK68_16105"/>
<dbReference type="SUPFAM" id="SSF53474">
    <property type="entry name" value="alpha/beta-Hydrolases"/>
    <property type="match status" value="1"/>
</dbReference>
<reference evidence="3 4" key="1">
    <citation type="submission" date="2020-06" db="EMBL/GenBank/DDBJ databases">
        <title>Acidovorax antarctica sp. nov., isolated from Corinth ice sheet soil, Antarctic Fields Peninsula.</title>
        <authorList>
            <person name="Xu Q."/>
            <person name="Peng F."/>
        </authorList>
    </citation>
    <scope>NUCLEOTIDE SEQUENCE [LARGE SCALE GENOMIC DNA]</scope>
    <source>
        <strain evidence="3 4">16-35-5</strain>
    </source>
</reference>
<evidence type="ECO:0000256" key="1">
    <source>
        <dbReference type="ARBA" id="ARBA00022801"/>
    </source>
</evidence>
<gene>
    <name evidence="3" type="ORF">HUK68_16105</name>
</gene>
<dbReference type="InterPro" id="IPR029058">
    <property type="entry name" value="AB_hydrolase_fold"/>
</dbReference>